<dbReference type="GO" id="GO:0051321">
    <property type="term" value="P:meiotic cell cycle"/>
    <property type="evidence" value="ECO:0007669"/>
    <property type="project" value="TreeGrafter"/>
</dbReference>
<protein>
    <submittedName>
        <fullName evidence="4">p53-like transcription factor</fullName>
    </submittedName>
</protein>
<dbReference type="InterPro" id="IPR024061">
    <property type="entry name" value="NDT80_DNA-bd_dom"/>
</dbReference>
<evidence type="ECO:0000313" key="5">
    <source>
        <dbReference type="Proteomes" id="UP000800200"/>
    </source>
</evidence>
<evidence type="ECO:0000259" key="3">
    <source>
        <dbReference type="PROSITE" id="PS51517"/>
    </source>
</evidence>
<feature type="domain" description="NDT80" evidence="3">
    <location>
        <begin position="1"/>
        <end position="122"/>
    </location>
</feature>
<dbReference type="PANTHER" id="PTHR35144">
    <property type="entry name" value="MEIOSIS-SPECIFIC TRANSCRIPTION FACTOR NDT80"/>
    <property type="match status" value="1"/>
</dbReference>
<keyword evidence="1 2" id="KW-0238">DNA-binding</keyword>
<accession>A0A6A6D5U5</accession>
<dbReference type="InterPro" id="IPR052605">
    <property type="entry name" value="Fungal_trans_regulator"/>
</dbReference>
<dbReference type="PANTHER" id="PTHR35144:SF2">
    <property type="entry name" value="MEIOSIS-SPECIFIC TRANSCRIPTION FACTOR NDT80"/>
    <property type="match status" value="1"/>
</dbReference>
<evidence type="ECO:0000256" key="1">
    <source>
        <dbReference type="ARBA" id="ARBA00023125"/>
    </source>
</evidence>
<dbReference type="GO" id="GO:0003677">
    <property type="term" value="F:DNA binding"/>
    <property type="evidence" value="ECO:0007669"/>
    <property type="project" value="UniProtKB-KW"/>
</dbReference>
<dbReference type="PROSITE" id="PS51517">
    <property type="entry name" value="NDT80"/>
    <property type="match status" value="1"/>
</dbReference>
<dbReference type="Proteomes" id="UP000800200">
    <property type="component" value="Unassembled WGS sequence"/>
</dbReference>
<proteinExistence type="predicted"/>
<organism evidence="4 5">
    <name type="scientific">Zopfia rhizophila CBS 207.26</name>
    <dbReference type="NCBI Taxonomy" id="1314779"/>
    <lineage>
        <taxon>Eukaryota</taxon>
        <taxon>Fungi</taxon>
        <taxon>Dikarya</taxon>
        <taxon>Ascomycota</taxon>
        <taxon>Pezizomycotina</taxon>
        <taxon>Dothideomycetes</taxon>
        <taxon>Dothideomycetes incertae sedis</taxon>
        <taxon>Zopfiaceae</taxon>
        <taxon>Zopfia</taxon>
    </lineage>
</organism>
<name>A0A6A6D5U5_9PEZI</name>
<dbReference type="OrthoDB" id="2288358at2759"/>
<dbReference type="GO" id="GO:0045944">
    <property type="term" value="P:positive regulation of transcription by RNA polymerase II"/>
    <property type="evidence" value="ECO:0007669"/>
    <property type="project" value="TreeGrafter"/>
</dbReference>
<dbReference type="GO" id="GO:0003700">
    <property type="term" value="F:DNA-binding transcription factor activity"/>
    <property type="evidence" value="ECO:0007669"/>
    <property type="project" value="UniProtKB-UniRule"/>
</dbReference>
<keyword evidence="5" id="KW-1185">Reference proteome</keyword>
<evidence type="ECO:0000313" key="4">
    <source>
        <dbReference type="EMBL" id="KAF2174503.1"/>
    </source>
</evidence>
<dbReference type="InterPro" id="IPR008967">
    <property type="entry name" value="p53-like_TF_DNA-bd_sf"/>
</dbReference>
<dbReference type="Pfam" id="PF05224">
    <property type="entry name" value="NDT80_PhoG"/>
    <property type="match status" value="1"/>
</dbReference>
<dbReference type="SUPFAM" id="SSF49417">
    <property type="entry name" value="p53-like transcription factors"/>
    <property type="match status" value="1"/>
</dbReference>
<gene>
    <name evidence="4" type="ORF">K469DRAFT_779547</name>
</gene>
<dbReference type="AlphaFoldDB" id="A0A6A6D5U5"/>
<dbReference type="GO" id="GO:0000228">
    <property type="term" value="C:nuclear chromosome"/>
    <property type="evidence" value="ECO:0007669"/>
    <property type="project" value="TreeGrafter"/>
</dbReference>
<feature type="DNA-binding region" description="NDT80" evidence="2">
    <location>
        <begin position="1"/>
        <end position="122"/>
    </location>
</feature>
<reference evidence="4" key="1">
    <citation type="journal article" date="2020" name="Stud. Mycol.">
        <title>101 Dothideomycetes genomes: a test case for predicting lifestyles and emergence of pathogens.</title>
        <authorList>
            <person name="Haridas S."/>
            <person name="Albert R."/>
            <person name="Binder M."/>
            <person name="Bloem J."/>
            <person name="Labutti K."/>
            <person name="Salamov A."/>
            <person name="Andreopoulos B."/>
            <person name="Baker S."/>
            <person name="Barry K."/>
            <person name="Bills G."/>
            <person name="Bluhm B."/>
            <person name="Cannon C."/>
            <person name="Castanera R."/>
            <person name="Culley D."/>
            <person name="Daum C."/>
            <person name="Ezra D."/>
            <person name="Gonzalez J."/>
            <person name="Henrissat B."/>
            <person name="Kuo A."/>
            <person name="Liang C."/>
            <person name="Lipzen A."/>
            <person name="Lutzoni F."/>
            <person name="Magnuson J."/>
            <person name="Mondo S."/>
            <person name="Nolan M."/>
            <person name="Ohm R."/>
            <person name="Pangilinan J."/>
            <person name="Park H.-J."/>
            <person name="Ramirez L."/>
            <person name="Alfaro M."/>
            <person name="Sun H."/>
            <person name="Tritt A."/>
            <person name="Yoshinaga Y."/>
            <person name="Zwiers L.-H."/>
            <person name="Turgeon B."/>
            <person name="Goodwin S."/>
            <person name="Spatafora J."/>
            <person name="Crous P."/>
            <person name="Grigoriev I."/>
        </authorList>
    </citation>
    <scope>NUCLEOTIDE SEQUENCE</scope>
    <source>
        <strain evidence="4">CBS 207.26</strain>
    </source>
</reference>
<evidence type="ECO:0000256" key="2">
    <source>
        <dbReference type="PROSITE-ProRule" id="PRU00850"/>
    </source>
</evidence>
<dbReference type="InterPro" id="IPR037141">
    <property type="entry name" value="NDT80_DNA-bd_dom_sf"/>
</dbReference>
<sequence length="122" mass="13389">MPNFNAQKNYVDITCEGSAVTPTIVAEVQNGFFWSSDRVWACYRRNYFAVSVSFGLAPWIANGRLYLNQGGSKGSEQIQSMAMSLSAADGAGGGSIGLIQRKLKRDKGPQLPIEKELLLQHY</sequence>
<dbReference type="EMBL" id="ML994862">
    <property type="protein sequence ID" value="KAF2174503.1"/>
    <property type="molecule type" value="Genomic_DNA"/>
</dbReference>
<dbReference type="Gene3D" id="2.60.40.1390">
    <property type="entry name" value="NDT80 DNA-binding domain"/>
    <property type="match status" value="1"/>
</dbReference>